<feature type="region of interest" description="Disordered" evidence="1">
    <location>
        <begin position="1"/>
        <end position="86"/>
    </location>
</feature>
<evidence type="ECO:0000313" key="3">
    <source>
        <dbReference type="Proteomes" id="UP000234254"/>
    </source>
</evidence>
<dbReference type="RefSeq" id="XP_024693541.1">
    <property type="nucleotide sequence ID" value="XM_024835056.1"/>
</dbReference>
<evidence type="ECO:0000313" key="2">
    <source>
        <dbReference type="EMBL" id="PKY04947.1"/>
    </source>
</evidence>
<dbReference type="AlphaFoldDB" id="A0A2I1D4Y4"/>
<feature type="compositionally biased region" description="Basic residues" evidence="1">
    <location>
        <begin position="27"/>
        <end position="44"/>
    </location>
</feature>
<accession>A0A2I1D4Y4</accession>
<evidence type="ECO:0008006" key="4">
    <source>
        <dbReference type="Google" id="ProtNLM"/>
    </source>
</evidence>
<gene>
    <name evidence="2" type="ORF">P168DRAFT_267760</name>
</gene>
<proteinExistence type="predicted"/>
<evidence type="ECO:0000256" key="1">
    <source>
        <dbReference type="SAM" id="MobiDB-lite"/>
    </source>
</evidence>
<dbReference type="Pfam" id="PF11905">
    <property type="entry name" value="DUF3425"/>
    <property type="match status" value="1"/>
</dbReference>
<dbReference type="Proteomes" id="UP000234254">
    <property type="component" value="Unassembled WGS sequence"/>
</dbReference>
<protein>
    <recommendedName>
        <fullName evidence="4">BZIP domain-containing protein</fullName>
    </recommendedName>
</protein>
<keyword evidence="3" id="KW-1185">Reference proteome</keyword>
<dbReference type="VEuPathDB" id="FungiDB:P168DRAFT_267760"/>
<reference evidence="2" key="1">
    <citation type="submission" date="2016-12" db="EMBL/GenBank/DDBJ databases">
        <title>The genomes of Aspergillus section Nigri reveals drivers in fungal speciation.</title>
        <authorList>
            <consortium name="DOE Joint Genome Institute"/>
            <person name="Vesth T.C."/>
            <person name="Nybo J."/>
            <person name="Theobald S."/>
            <person name="Brandl J."/>
            <person name="Frisvad J.C."/>
            <person name="Nielsen K.F."/>
            <person name="Lyhne E.K."/>
            <person name="Kogle M.E."/>
            <person name="Kuo A."/>
            <person name="Riley R."/>
            <person name="Clum A."/>
            <person name="Nolan M."/>
            <person name="Lipzen A."/>
            <person name="Salamov A."/>
            <person name="Henrissat B."/>
            <person name="Wiebenga A."/>
            <person name="De vries R.P."/>
            <person name="Grigoriev I.V."/>
            <person name="Mortensen U.H."/>
            <person name="Andersen M.R."/>
            <person name="Baker S.E."/>
        </authorList>
    </citation>
    <scope>NUCLEOTIDE SEQUENCE</scope>
    <source>
        <strain evidence="2">IBT 28561</strain>
    </source>
</reference>
<dbReference type="PANTHER" id="PTHR38116:SF8">
    <property type="entry name" value="BZIP DOMAIN-CONTAINING PROTEIN"/>
    <property type="match status" value="1"/>
</dbReference>
<organism evidence="2 3">
    <name type="scientific">Aspergillus campestris (strain IBT 28561)</name>
    <dbReference type="NCBI Taxonomy" id="1392248"/>
    <lineage>
        <taxon>Eukaryota</taxon>
        <taxon>Fungi</taxon>
        <taxon>Dikarya</taxon>
        <taxon>Ascomycota</taxon>
        <taxon>Pezizomycotina</taxon>
        <taxon>Eurotiomycetes</taxon>
        <taxon>Eurotiomycetidae</taxon>
        <taxon>Eurotiales</taxon>
        <taxon>Aspergillaceae</taxon>
        <taxon>Aspergillus</taxon>
        <taxon>Aspergillus subgen. Circumdati</taxon>
    </lineage>
</organism>
<sequence length="286" mass="32515">MDHDIATTVSTHKPADDWSGLSDPQERRRRQNRLNQRAHRKRKQAQTDPTGTDTENDSTSKPATKKPSPTTNALSQPITNPKRITCPHPDTLAILLARFSRTTFDIPPLTSPTADSNLLTLSKANVFRAFAHIITLLGMTPHNDWMHDDALSPFSTQGPTSAKMVDASSLPPSLRPTRVQRECPHHPWLDFFPFPRMRDNLIRAGDGFDDEQLCVDIMGFWDTNSAASVEGCNLLVWGEPADPRSWELTEVFIKKWPWVMRGSPELMESTNYWRGRRGEKLIFRYL</sequence>
<dbReference type="OrthoDB" id="2245989at2759"/>
<dbReference type="EMBL" id="MSFM01000005">
    <property type="protein sequence ID" value="PKY04947.1"/>
    <property type="molecule type" value="Genomic_DNA"/>
</dbReference>
<dbReference type="InterPro" id="IPR021833">
    <property type="entry name" value="DUF3425"/>
</dbReference>
<dbReference type="GeneID" id="36542580"/>
<comment type="caution">
    <text evidence="2">The sequence shown here is derived from an EMBL/GenBank/DDBJ whole genome shotgun (WGS) entry which is preliminary data.</text>
</comment>
<dbReference type="PANTHER" id="PTHR38116">
    <property type="entry name" value="CHROMOSOME 7, WHOLE GENOME SHOTGUN SEQUENCE"/>
    <property type="match status" value="1"/>
</dbReference>
<feature type="compositionally biased region" description="Polar residues" evidence="1">
    <location>
        <begin position="46"/>
        <end position="79"/>
    </location>
</feature>
<name>A0A2I1D4Y4_ASPC2</name>